<dbReference type="Gene3D" id="1.10.3930.10">
    <property type="entry name" value="Arginine deiminase"/>
    <property type="match status" value="1"/>
</dbReference>
<dbReference type="PANTHER" id="PTHR47271:SF2">
    <property type="entry name" value="ARGININE DEIMINASE"/>
    <property type="match status" value="1"/>
</dbReference>
<dbReference type="GO" id="GO:0019546">
    <property type="term" value="P:L-arginine deiminase pathway"/>
    <property type="evidence" value="ECO:0007669"/>
    <property type="project" value="TreeGrafter"/>
</dbReference>
<dbReference type="PRINTS" id="PR01466">
    <property type="entry name" value="ARGDEIMINASE"/>
</dbReference>
<comment type="pathway">
    <text evidence="1">Amino-acid degradation; L-arginine degradation via ADI pathway; carbamoyl phosphate from L-arginine: step 1/2.</text>
</comment>
<dbReference type="AlphaFoldDB" id="A0A9D9I4U4"/>
<evidence type="ECO:0000256" key="3">
    <source>
        <dbReference type="ARBA" id="ARBA00012171"/>
    </source>
</evidence>
<dbReference type="Pfam" id="PF02274">
    <property type="entry name" value="ADI"/>
    <property type="match status" value="1"/>
</dbReference>
<organism evidence="6 7">
    <name type="scientific">Candidatus Merdivivens pullistercoris</name>
    <dbReference type="NCBI Taxonomy" id="2840873"/>
    <lineage>
        <taxon>Bacteria</taxon>
        <taxon>Pseudomonadati</taxon>
        <taxon>Bacteroidota</taxon>
        <taxon>Bacteroidia</taxon>
        <taxon>Bacteroidales</taxon>
        <taxon>Muribaculaceae</taxon>
        <taxon>Muribaculaceae incertae sedis</taxon>
        <taxon>Candidatus Merdivivens</taxon>
    </lineage>
</organism>
<reference evidence="6" key="1">
    <citation type="submission" date="2020-10" db="EMBL/GenBank/DDBJ databases">
        <authorList>
            <person name="Gilroy R."/>
        </authorList>
    </citation>
    <scope>NUCLEOTIDE SEQUENCE</scope>
    <source>
        <strain evidence="6">10037</strain>
    </source>
</reference>
<comment type="catalytic activity">
    <reaction evidence="5">
        <text>L-arginine + H2O = L-citrulline + NH4(+)</text>
        <dbReference type="Rhea" id="RHEA:19597"/>
        <dbReference type="ChEBI" id="CHEBI:15377"/>
        <dbReference type="ChEBI" id="CHEBI:28938"/>
        <dbReference type="ChEBI" id="CHEBI:32682"/>
        <dbReference type="ChEBI" id="CHEBI:57743"/>
        <dbReference type="EC" id="3.5.3.6"/>
    </reaction>
</comment>
<accession>A0A9D9I4U4</accession>
<keyword evidence="4" id="KW-0378">Hydrolase</keyword>
<evidence type="ECO:0000256" key="5">
    <source>
        <dbReference type="ARBA" id="ARBA00049429"/>
    </source>
</evidence>
<dbReference type="InterPro" id="IPR003876">
    <property type="entry name" value="Arg_deiminase"/>
</dbReference>
<proteinExistence type="inferred from homology"/>
<dbReference type="PANTHER" id="PTHR47271">
    <property type="entry name" value="ARGININE DEIMINASE"/>
    <property type="match status" value="1"/>
</dbReference>
<comment type="similarity">
    <text evidence="2">Belongs to the arginine deiminase family.</text>
</comment>
<sequence length="423" mass="45801">MSSKTDLNINSETAALKAVILHTPGKEVENMTPSNAHKALYSDILSLPIAEREYRQLSGVLSKVADTYQVSDLLKTVLDDTGARAGLVSEICEAESAKELAAELMRLPSDQLARYLIEGMPLRYGSLTSFLSGERYALPPLYNFYFTRDSAVVIGGNAMICKMANKVRDREAIIMKAIYSSGGVFNCNVIEPGKNPKYSGKVKIEGGDVLVARKDLLVIGNGLRTSTEGIDALIEELSAPAAISSFGTDGKFDVIVQQLPSSPDSFIHLDMVFTLLGNGKCMAYKPIVMDPSVYRTISLHVEGGKVTNIVSEQNLLSALEKKGMELEPVVCGGSNSWTQEREQWHSGANFFAFAPGKVIGYMRNKATIDELAKNGFEPIKAWDIIEGKRSLDDAGDCVVMVEGSELPRGGGGGRCMTQPVARV</sequence>
<evidence type="ECO:0000256" key="4">
    <source>
        <dbReference type="ARBA" id="ARBA00022801"/>
    </source>
</evidence>
<reference evidence="6" key="2">
    <citation type="journal article" date="2021" name="PeerJ">
        <title>Extensive microbial diversity within the chicken gut microbiome revealed by metagenomics and culture.</title>
        <authorList>
            <person name="Gilroy R."/>
            <person name="Ravi A."/>
            <person name="Getino M."/>
            <person name="Pursley I."/>
            <person name="Horton D.L."/>
            <person name="Alikhan N.F."/>
            <person name="Baker D."/>
            <person name="Gharbi K."/>
            <person name="Hall N."/>
            <person name="Watson M."/>
            <person name="Adriaenssens E.M."/>
            <person name="Foster-Nyarko E."/>
            <person name="Jarju S."/>
            <person name="Secka A."/>
            <person name="Antonio M."/>
            <person name="Oren A."/>
            <person name="Chaudhuri R.R."/>
            <person name="La Ragione R."/>
            <person name="Hildebrand F."/>
            <person name="Pallen M.J."/>
        </authorList>
    </citation>
    <scope>NUCLEOTIDE SEQUENCE</scope>
    <source>
        <strain evidence="6">10037</strain>
    </source>
</reference>
<comment type="caution">
    <text evidence="6">The sequence shown here is derived from an EMBL/GenBank/DDBJ whole genome shotgun (WGS) entry which is preliminary data.</text>
</comment>
<name>A0A9D9I4U4_9BACT</name>
<evidence type="ECO:0000313" key="7">
    <source>
        <dbReference type="Proteomes" id="UP000823597"/>
    </source>
</evidence>
<gene>
    <name evidence="6" type="ORF">IAB93_08290</name>
</gene>
<evidence type="ECO:0000313" key="6">
    <source>
        <dbReference type="EMBL" id="MBO8465974.1"/>
    </source>
</evidence>
<dbReference type="Proteomes" id="UP000823597">
    <property type="component" value="Unassembled WGS sequence"/>
</dbReference>
<dbReference type="SUPFAM" id="SSF55909">
    <property type="entry name" value="Pentein"/>
    <property type="match status" value="1"/>
</dbReference>
<dbReference type="EMBL" id="JADIME010000086">
    <property type="protein sequence ID" value="MBO8465974.1"/>
    <property type="molecule type" value="Genomic_DNA"/>
</dbReference>
<dbReference type="EC" id="3.5.3.6" evidence="3"/>
<dbReference type="GO" id="GO:0016990">
    <property type="term" value="F:arginine deiminase activity"/>
    <property type="evidence" value="ECO:0007669"/>
    <property type="project" value="UniProtKB-EC"/>
</dbReference>
<protein>
    <recommendedName>
        <fullName evidence="3">arginine deiminase</fullName>
        <ecNumber evidence="3">3.5.3.6</ecNumber>
    </recommendedName>
</protein>
<evidence type="ECO:0000256" key="1">
    <source>
        <dbReference type="ARBA" id="ARBA00005213"/>
    </source>
</evidence>
<dbReference type="Gene3D" id="3.75.10.10">
    <property type="entry name" value="L-arginine/glycine Amidinotransferase, Chain A"/>
    <property type="match status" value="1"/>
</dbReference>
<evidence type="ECO:0000256" key="2">
    <source>
        <dbReference type="ARBA" id="ARBA00010206"/>
    </source>
</evidence>